<dbReference type="Proteomes" id="UP001634007">
    <property type="component" value="Unassembled WGS sequence"/>
</dbReference>
<dbReference type="Gene3D" id="1.10.510.10">
    <property type="entry name" value="Transferase(Phosphotransferase) domain 1"/>
    <property type="match status" value="1"/>
</dbReference>
<keyword evidence="10" id="KW-1185">Reference proteome</keyword>
<evidence type="ECO:0000313" key="9">
    <source>
        <dbReference type="EMBL" id="KAL3750515.1"/>
    </source>
</evidence>
<dbReference type="InterPro" id="IPR000719">
    <property type="entry name" value="Prot_kinase_dom"/>
</dbReference>
<dbReference type="GO" id="GO:0016301">
    <property type="term" value="F:kinase activity"/>
    <property type="evidence" value="ECO:0007669"/>
    <property type="project" value="UniProtKB-KW"/>
</dbReference>
<dbReference type="InterPro" id="IPR011009">
    <property type="entry name" value="Kinase-like_dom_sf"/>
</dbReference>
<dbReference type="PANTHER" id="PTHR48011">
    <property type="entry name" value="CCR4-NOT TRANSCRIPTIONAL COMPLEX SUBUNIT CAF120-RELATED"/>
    <property type="match status" value="1"/>
</dbReference>
<name>A0ABD3LFC6_EUCGL</name>
<dbReference type="PROSITE" id="PS50011">
    <property type="entry name" value="PROTEIN_KINASE_DOM"/>
    <property type="match status" value="1"/>
</dbReference>
<dbReference type="InterPro" id="IPR017441">
    <property type="entry name" value="Protein_kinase_ATP_BS"/>
</dbReference>
<reference evidence="9 10" key="1">
    <citation type="submission" date="2024-11" db="EMBL/GenBank/DDBJ databases">
        <title>Chromosome-level genome assembly of Eucalyptus globulus Labill. provides insights into its genome evolution.</title>
        <authorList>
            <person name="Li X."/>
        </authorList>
    </citation>
    <scope>NUCLEOTIDE SEQUENCE [LARGE SCALE GENOMIC DNA]</scope>
    <source>
        <strain evidence="9">CL2024</strain>
        <tissue evidence="9">Fresh tender leaves</tissue>
    </source>
</reference>
<sequence length="502" mass="54560">MASWVRGRCIGRGSFGTVSLGFDRLTGEVFAVKSVDAASCLPHQIESLENEIRILRSLPPSPHVVAYLGDDVTRHEGPAKTACRNLHMEYVPGGTAADSAARRWGKFSDAGEAIVRSQARCVVSALQQLHAGGIVHCDVKGRNILVGQDPRSAKLADFGSAIRIGESGDRISPRGSPLWMAPEVIRGERQGPPSDVWSLGCAVVEMVTGRPPWEDHGVDTLTRIGYSSEAPEYPAQLSKLGRDFLEKCLSRDPEARWSCDQLLQHPFLQKDAADDSSPRCVLDWVSSEFEDEDNDDDDDADEAGPSSNFVSDEDVADARARIGKLSSSGGANWESDGWTVVRMNGECDPEAEEQEEAGTSSQYRGTPGAERGNGSGIAEYSNSSGRLLATEAQSCSGSSSSGEEGGGGGYLAVGEKEMVFYSLRGAVVSLLHYYCHRLLRILSRNILLLFCYITFSHSLAVFLFFSWSIDENWCFHGPRRSIQHEPRAPRSGQRSLFGFASS</sequence>
<dbReference type="InterPro" id="IPR052751">
    <property type="entry name" value="Plant_MAPKKK"/>
</dbReference>
<evidence type="ECO:0000313" key="10">
    <source>
        <dbReference type="Proteomes" id="UP001634007"/>
    </source>
</evidence>
<evidence type="ECO:0000256" key="1">
    <source>
        <dbReference type="ARBA" id="ARBA00022679"/>
    </source>
</evidence>
<dbReference type="AlphaFoldDB" id="A0ABD3LFC6"/>
<keyword evidence="3" id="KW-0418">Kinase</keyword>
<feature type="region of interest" description="Disordered" evidence="6">
    <location>
        <begin position="483"/>
        <end position="502"/>
    </location>
</feature>
<feature type="compositionally biased region" description="Acidic residues" evidence="6">
    <location>
        <begin position="289"/>
        <end position="302"/>
    </location>
</feature>
<keyword evidence="1" id="KW-0808">Transferase</keyword>
<evidence type="ECO:0000256" key="7">
    <source>
        <dbReference type="SAM" id="Phobius"/>
    </source>
</evidence>
<keyword evidence="4 5" id="KW-0067">ATP-binding</keyword>
<evidence type="ECO:0000259" key="8">
    <source>
        <dbReference type="PROSITE" id="PS50011"/>
    </source>
</evidence>
<dbReference type="FunFam" id="1.10.510.10:FF:001090">
    <property type="entry name" value="Serine threonine protein kinase putative"/>
    <property type="match status" value="1"/>
</dbReference>
<organism evidence="9 10">
    <name type="scientific">Eucalyptus globulus</name>
    <name type="common">Tasmanian blue gum</name>
    <dbReference type="NCBI Taxonomy" id="34317"/>
    <lineage>
        <taxon>Eukaryota</taxon>
        <taxon>Viridiplantae</taxon>
        <taxon>Streptophyta</taxon>
        <taxon>Embryophyta</taxon>
        <taxon>Tracheophyta</taxon>
        <taxon>Spermatophyta</taxon>
        <taxon>Magnoliopsida</taxon>
        <taxon>eudicotyledons</taxon>
        <taxon>Gunneridae</taxon>
        <taxon>Pentapetalae</taxon>
        <taxon>rosids</taxon>
        <taxon>malvids</taxon>
        <taxon>Myrtales</taxon>
        <taxon>Myrtaceae</taxon>
        <taxon>Myrtoideae</taxon>
        <taxon>Eucalypteae</taxon>
        <taxon>Eucalyptus</taxon>
    </lineage>
</organism>
<dbReference type="PANTHER" id="PTHR48011:SF7">
    <property type="entry name" value="F10K1.14 PROTEIN"/>
    <property type="match status" value="1"/>
</dbReference>
<evidence type="ECO:0000256" key="4">
    <source>
        <dbReference type="ARBA" id="ARBA00022840"/>
    </source>
</evidence>
<dbReference type="PROSITE" id="PS00108">
    <property type="entry name" value="PROTEIN_KINASE_ST"/>
    <property type="match status" value="1"/>
</dbReference>
<dbReference type="Pfam" id="PF00069">
    <property type="entry name" value="Pkinase"/>
    <property type="match status" value="1"/>
</dbReference>
<evidence type="ECO:0000256" key="3">
    <source>
        <dbReference type="ARBA" id="ARBA00022777"/>
    </source>
</evidence>
<dbReference type="CDD" id="cd06606">
    <property type="entry name" value="STKc_MAPKKK"/>
    <property type="match status" value="1"/>
</dbReference>
<feature type="domain" description="Protein kinase" evidence="8">
    <location>
        <begin position="4"/>
        <end position="268"/>
    </location>
</feature>
<accession>A0ABD3LFC6</accession>
<dbReference type="PROSITE" id="PS00107">
    <property type="entry name" value="PROTEIN_KINASE_ATP"/>
    <property type="match status" value="1"/>
</dbReference>
<keyword evidence="2 5" id="KW-0547">Nucleotide-binding</keyword>
<dbReference type="SUPFAM" id="SSF56112">
    <property type="entry name" value="Protein kinase-like (PK-like)"/>
    <property type="match status" value="1"/>
</dbReference>
<dbReference type="GO" id="GO:0005524">
    <property type="term" value="F:ATP binding"/>
    <property type="evidence" value="ECO:0007669"/>
    <property type="project" value="UniProtKB-UniRule"/>
</dbReference>
<evidence type="ECO:0000256" key="5">
    <source>
        <dbReference type="PROSITE-ProRule" id="PRU10141"/>
    </source>
</evidence>
<keyword evidence="7" id="KW-0812">Transmembrane</keyword>
<comment type="caution">
    <text evidence="9">The sequence shown here is derived from an EMBL/GenBank/DDBJ whole genome shotgun (WGS) entry which is preliminary data.</text>
</comment>
<dbReference type="SMART" id="SM00220">
    <property type="entry name" value="S_TKc"/>
    <property type="match status" value="1"/>
</dbReference>
<evidence type="ECO:0000256" key="2">
    <source>
        <dbReference type="ARBA" id="ARBA00022741"/>
    </source>
</evidence>
<proteinExistence type="predicted"/>
<keyword evidence="7" id="KW-1133">Transmembrane helix</keyword>
<feature type="transmembrane region" description="Helical" evidence="7">
    <location>
        <begin position="447"/>
        <end position="469"/>
    </location>
</feature>
<feature type="region of interest" description="Disordered" evidence="6">
    <location>
        <begin position="289"/>
        <end position="315"/>
    </location>
</feature>
<feature type="binding site" evidence="5">
    <location>
        <position position="33"/>
    </location>
    <ligand>
        <name>ATP</name>
        <dbReference type="ChEBI" id="CHEBI:30616"/>
    </ligand>
</feature>
<protein>
    <recommendedName>
        <fullName evidence="8">Protein kinase domain-containing protein</fullName>
    </recommendedName>
</protein>
<dbReference type="InterPro" id="IPR008271">
    <property type="entry name" value="Ser/Thr_kinase_AS"/>
</dbReference>
<feature type="region of interest" description="Disordered" evidence="6">
    <location>
        <begin position="348"/>
        <end position="376"/>
    </location>
</feature>
<gene>
    <name evidence="9" type="ORF">ACJRO7_011506</name>
</gene>
<dbReference type="EMBL" id="JBJKBG010000002">
    <property type="protein sequence ID" value="KAL3750515.1"/>
    <property type="molecule type" value="Genomic_DNA"/>
</dbReference>
<evidence type="ECO:0000256" key="6">
    <source>
        <dbReference type="SAM" id="MobiDB-lite"/>
    </source>
</evidence>
<keyword evidence="7" id="KW-0472">Membrane</keyword>